<dbReference type="NCBIfam" id="TIGR02906">
    <property type="entry name" value="spore_CotS"/>
    <property type="match status" value="1"/>
</dbReference>
<dbReference type="InterPro" id="IPR047175">
    <property type="entry name" value="CotS-like"/>
</dbReference>
<sequence>MEGIPIPDARRRPPEPVLEAYGFQGATVTNENAKARKAVWFVERPGRTWVLKQSPLDEERLRFVLAAWDHLRARGIGLPARVPARDGRPYVLVPEGLFFVMELACGHAPSYDAPGDRTRILHGLARFHRASEGFSHQGCAGARVQLGEWPRLYRKRLDRLAQAEGAGPVWEAARPHLPFFLEAGRLALEELQRSAYSDWVESVRRRGGLCHQDFAAGNLVLEPSGGLVVLDLDSVSVEIPARDLRKLLVKVLKKQGAWDDEQARRMLSDYHQVNPLRPEQYEVLRVDLLFPHLFHGLVDKALTGRAPDWTQGKFLSKLREVVAFERAKAEALAGSGALLPDPLGSAPVPDTIGGDR</sequence>
<reference evidence="2" key="1">
    <citation type="submission" date="2015-07" db="EMBL/GenBank/DDBJ databases">
        <title>Complete genome sequence and phylogenetic analysis of Limnochorda pilosa.</title>
        <authorList>
            <person name="Watanabe M."/>
            <person name="Kojima H."/>
            <person name="Fukui M."/>
        </authorList>
    </citation>
    <scope>NUCLEOTIDE SEQUENCE [LARGE SCALE GENOMIC DNA]</scope>
    <source>
        <strain evidence="2">HC45</strain>
    </source>
</reference>
<keyword evidence="1" id="KW-0808">Transferase</keyword>
<dbReference type="Gene3D" id="3.30.200.20">
    <property type="entry name" value="Phosphorylase Kinase, domain 1"/>
    <property type="match status" value="1"/>
</dbReference>
<dbReference type="PANTHER" id="PTHR39179:SF1">
    <property type="entry name" value="SPORE COAT PROTEIN I"/>
    <property type="match status" value="1"/>
</dbReference>
<dbReference type="STRING" id="1555112.LIP_2559"/>
<dbReference type="EMBL" id="AP014924">
    <property type="protein sequence ID" value="BAS28389.1"/>
    <property type="molecule type" value="Genomic_DNA"/>
</dbReference>
<dbReference type="AlphaFoldDB" id="A0A0K2SNH1"/>
<dbReference type="KEGG" id="lpil:LIP_2559"/>
<organism evidence="1 2">
    <name type="scientific">Limnochorda pilosa</name>
    <dbReference type="NCBI Taxonomy" id="1555112"/>
    <lineage>
        <taxon>Bacteria</taxon>
        <taxon>Bacillati</taxon>
        <taxon>Bacillota</taxon>
        <taxon>Limnochordia</taxon>
        <taxon>Limnochordales</taxon>
        <taxon>Limnochordaceae</taxon>
        <taxon>Limnochorda</taxon>
    </lineage>
</organism>
<gene>
    <name evidence="1" type="ORF">LIP_2559</name>
</gene>
<proteinExistence type="predicted"/>
<protein>
    <submittedName>
        <fullName evidence="1">Homoserine kinase</fullName>
    </submittedName>
</protein>
<dbReference type="GO" id="GO:0042601">
    <property type="term" value="C:endospore-forming forespore"/>
    <property type="evidence" value="ECO:0007669"/>
    <property type="project" value="TreeGrafter"/>
</dbReference>
<keyword evidence="1" id="KW-0418">Kinase</keyword>
<dbReference type="Proteomes" id="UP000065807">
    <property type="component" value="Chromosome"/>
</dbReference>
<dbReference type="RefSeq" id="WP_068138667.1">
    <property type="nucleotide sequence ID" value="NZ_AP014924.1"/>
</dbReference>
<dbReference type="InterPro" id="IPR011009">
    <property type="entry name" value="Kinase-like_dom_sf"/>
</dbReference>
<dbReference type="PANTHER" id="PTHR39179">
    <property type="entry name" value="SPORE COAT PROTEIN I"/>
    <property type="match status" value="1"/>
</dbReference>
<dbReference type="SUPFAM" id="SSF56112">
    <property type="entry name" value="Protein kinase-like (PK-like)"/>
    <property type="match status" value="1"/>
</dbReference>
<keyword evidence="2" id="KW-1185">Reference proteome</keyword>
<reference evidence="2" key="2">
    <citation type="journal article" date="2016" name="Int. J. Syst. Evol. Microbiol.">
        <title>Complete genome sequence and cell structure of Limnochorda pilosa, a Gram-negative spore-former within the phylum Firmicutes.</title>
        <authorList>
            <person name="Watanabe M."/>
            <person name="Kojima H."/>
            <person name="Fukui M."/>
        </authorList>
    </citation>
    <scope>NUCLEOTIDE SEQUENCE [LARGE SCALE GENOMIC DNA]</scope>
    <source>
        <strain evidence="2">HC45</strain>
    </source>
</reference>
<dbReference type="OrthoDB" id="9771902at2"/>
<evidence type="ECO:0000313" key="1">
    <source>
        <dbReference type="EMBL" id="BAS28389.1"/>
    </source>
</evidence>
<dbReference type="InterPro" id="IPR014255">
    <property type="entry name" value="Spore_coat_CotS"/>
</dbReference>
<dbReference type="GO" id="GO:0016301">
    <property type="term" value="F:kinase activity"/>
    <property type="evidence" value="ECO:0007669"/>
    <property type="project" value="UniProtKB-KW"/>
</dbReference>
<dbReference type="Gene3D" id="3.90.1200.10">
    <property type="match status" value="1"/>
</dbReference>
<name>A0A0K2SNH1_LIMPI</name>
<evidence type="ECO:0000313" key="2">
    <source>
        <dbReference type="Proteomes" id="UP000065807"/>
    </source>
</evidence>
<accession>A0A0K2SNH1</accession>